<dbReference type="RefSeq" id="WP_176828116.1">
    <property type="nucleotide sequence ID" value="NZ_FMZV01000015.1"/>
</dbReference>
<gene>
    <name evidence="1" type="ORF">SAMN04488239_115107</name>
</gene>
<reference evidence="2" key="1">
    <citation type="submission" date="2016-10" db="EMBL/GenBank/DDBJ databases">
        <authorList>
            <person name="Varghese N."/>
            <person name="Submissions S."/>
        </authorList>
    </citation>
    <scope>NUCLEOTIDE SEQUENCE [LARGE SCALE GENOMIC DNA]</scope>
    <source>
        <strain evidence="2">CGMCC 1.9108</strain>
    </source>
</reference>
<proteinExistence type="predicted"/>
<organism evidence="1 2">
    <name type="scientific">Ruegeria marina</name>
    <dbReference type="NCBI Taxonomy" id="639004"/>
    <lineage>
        <taxon>Bacteria</taxon>
        <taxon>Pseudomonadati</taxon>
        <taxon>Pseudomonadota</taxon>
        <taxon>Alphaproteobacteria</taxon>
        <taxon>Rhodobacterales</taxon>
        <taxon>Roseobacteraceae</taxon>
        <taxon>Ruegeria</taxon>
    </lineage>
</organism>
<keyword evidence="2" id="KW-1185">Reference proteome</keyword>
<evidence type="ECO:0000313" key="1">
    <source>
        <dbReference type="EMBL" id="SDE20153.1"/>
    </source>
</evidence>
<sequence length="54" mass="6089">MVQVFLDAVAIRFYRGIGGEMQRIGPFSAINFFVGANNAGLHRHARPRDLLCRE</sequence>
<dbReference type="EMBL" id="FMZV01000015">
    <property type="protein sequence ID" value="SDE20153.1"/>
    <property type="molecule type" value="Genomic_DNA"/>
</dbReference>
<dbReference type="AlphaFoldDB" id="A0A1G7AZE0"/>
<evidence type="ECO:0000313" key="2">
    <source>
        <dbReference type="Proteomes" id="UP000199628"/>
    </source>
</evidence>
<protein>
    <submittedName>
        <fullName evidence="1">Uncharacterized protein</fullName>
    </submittedName>
</protein>
<accession>A0A1G7AZE0</accession>
<dbReference type="STRING" id="639004.SAMN04488239_115107"/>
<dbReference type="Proteomes" id="UP000199628">
    <property type="component" value="Unassembled WGS sequence"/>
</dbReference>
<name>A0A1G7AZE0_9RHOB</name>